<protein>
    <submittedName>
        <fullName evidence="7">Gluconokinase</fullName>
        <ecNumber evidence="7">2.7.1.12</ecNumber>
    </submittedName>
</protein>
<name>A0ABU6MG17_9BACI</name>
<evidence type="ECO:0000259" key="5">
    <source>
        <dbReference type="Pfam" id="PF00370"/>
    </source>
</evidence>
<dbReference type="Pfam" id="PF00370">
    <property type="entry name" value="FGGY_N"/>
    <property type="match status" value="1"/>
</dbReference>
<gene>
    <name evidence="7" type="primary">gntK</name>
    <name evidence="7" type="ORF">P4T90_09740</name>
</gene>
<dbReference type="SUPFAM" id="SSF53067">
    <property type="entry name" value="Actin-like ATPase domain"/>
    <property type="match status" value="2"/>
</dbReference>
<dbReference type="Gene3D" id="3.30.420.40">
    <property type="match status" value="2"/>
</dbReference>
<evidence type="ECO:0000256" key="3">
    <source>
        <dbReference type="ARBA" id="ARBA00022777"/>
    </source>
</evidence>
<dbReference type="InterPro" id="IPR006002">
    <property type="entry name" value="Gluconate_kinase"/>
</dbReference>
<evidence type="ECO:0000256" key="1">
    <source>
        <dbReference type="ARBA" id="ARBA00009156"/>
    </source>
</evidence>
<dbReference type="PROSITE" id="PS00445">
    <property type="entry name" value="FGGY_KINASES_2"/>
    <property type="match status" value="1"/>
</dbReference>
<evidence type="ECO:0000313" key="8">
    <source>
        <dbReference type="Proteomes" id="UP001341444"/>
    </source>
</evidence>
<comment type="caution">
    <text evidence="7">The sequence shown here is derived from an EMBL/GenBank/DDBJ whole genome shotgun (WGS) entry which is preliminary data.</text>
</comment>
<dbReference type="InterPro" id="IPR043129">
    <property type="entry name" value="ATPase_NBD"/>
</dbReference>
<dbReference type="PIRSF" id="PIRSF000538">
    <property type="entry name" value="GlpK"/>
    <property type="match status" value="1"/>
</dbReference>
<keyword evidence="3 4" id="KW-0418">Kinase</keyword>
<organism evidence="7 8">
    <name type="scientific">Heyndrickxia acidicola</name>
    <dbReference type="NCBI Taxonomy" id="209389"/>
    <lineage>
        <taxon>Bacteria</taxon>
        <taxon>Bacillati</taxon>
        <taxon>Bacillota</taxon>
        <taxon>Bacilli</taxon>
        <taxon>Bacillales</taxon>
        <taxon>Bacillaceae</taxon>
        <taxon>Heyndrickxia</taxon>
    </lineage>
</organism>
<dbReference type="PANTHER" id="PTHR43095">
    <property type="entry name" value="SUGAR KINASE"/>
    <property type="match status" value="1"/>
</dbReference>
<dbReference type="NCBIfam" id="TIGR01314">
    <property type="entry name" value="gntK_FGGY"/>
    <property type="match status" value="1"/>
</dbReference>
<dbReference type="PANTHER" id="PTHR43095:SF2">
    <property type="entry name" value="GLUCONOKINASE"/>
    <property type="match status" value="1"/>
</dbReference>
<sequence>MAQSRYMMGVDIGTTSTKAVLFSKKGEVITTSSKGYPLHSPTPSIAEQDPDEIYKAVILAVGEVMLTSGIKKDELGLVSFSSAMHSVIAVDADGNPLTKSITWADNRSVKYAEELKATKKGQELYRRTGTPIHPMSPISKLIWLQNEHKDIVEKTHKFIGIKEYVFFKLFGEYIMDYSLASATGMLELETLKWDKEALEIANISEDKLPELVPTTHVMKNLNEEHASAMNISPGTPFIIGASDGVLSNLGLNAIQPGVLAVTIGTSGAIRTVSDRPITDPKGRTFCYALTEKHWVIGGPVNNGGITFQWARDQFGQVETYKAKTEDKDAYELLTELAEKIAPGSDGLIFHPYMAGERAPLWNADARGSFFGLALHHTRAHMVRAVLEGVMYNLYSVLLALQELIGQPKKIQASGGFVRSKLWRQIMADVFNSQVHIPESYESSSLGAAVLGLLALGEIDSIDAVADMVGSTNELKPIPENVEVYEELMSIFLSIARKMEEDYHRISEYQRKHLEA</sequence>
<dbReference type="EMBL" id="JARMAB010000012">
    <property type="protein sequence ID" value="MED1203358.1"/>
    <property type="molecule type" value="Genomic_DNA"/>
</dbReference>
<keyword evidence="2 4" id="KW-0808">Transferase</keyword>
<reference evidence="7 8" key="1">
    <citation type="submission" date="2023-03" db="EMBL/GenBank/DDBJ databases">
        <title>Bacillus Genome Sequencing.</title>
        <authorList>
            <person name="Dunlap C."/>
        </authorList>
    </citation>
    <scope>NUCLEOTIDE SEQUENCE [LARGE SCALE GENOMIC DNA]</scope>
    <source>
        <strain evidence="7 8">B-23453</strain>
    </source>
</reference>
<accession>A0ABU6MG17</accession>
<evidence type="ECO:0000259" key="6">
    <source>
        <dbReference type="Pfam" id="PF02782"/>
    </source>
</evidence>
<proteinExistence type="inferred from homology"/>
<dbReference type="Pfam" id="PF02782">
    <property type="entry name" value="FGGY_C"/>
    <property type="match status" value="1"/>
</dbReference>
<dbReference type="InterPro" id="IPR050406">
    <property type="entry name" value="FGGY_Carb_Kinase"/>
</dbReference>
<dbReference type="EC" id="2.7.1.12" evidence="7"/>
<dbReference type="InterPro" id="IPR018483">
    <property type="entry name" value="Carb_kinase_FGGY_CS"/>
</dbReference>
<dbReference type="CDD" id="cd07770">
    <property type="entry name" value="ASKHA_NBD_FGGY_GntK"/>
    <property type="match status" value="1"/>
</dbReference>
<dbReference type="InterPro" id="IPR018484">
    <property type="entry name" value="FGGY_N"/>
</dbReference>
<evidence type="ECO:0000256" key="2">
    <source>
        <dbReference type="ARBA" id="ARBA00022679"/>
    </source>
</evidence>
<keyword evidence="8" id="KW-1185">Reference proteome</keyword>
<feature type="domain" description="Carbohydrate kinase FGGY C-terminal" evidence="6">
    <location>
        <begin position="259"/>
        <end position="454"/>
    </location>
</feature>
<evidence type="ECO:0000313" key="7">
    <source>
        <dbReference type="EMBL" id="MED1203358.1"/>
    </source>
</evidence>
<comment type="similarity">
    <text evidence="1 4">Belongs to the FGGY kinase family.</text>
</comment>
<dbReference type="RefSeq" id="WP_066268968.1">
    <property type="nucleotide sequence ID" value="NZ_JARMAB010000012.1"/>
</dbReference>
<dbReference type="GO" id="GO:0046316">
    <property type="term" value="F:gluconokinase activity"/>
    <property type="evidence" value="ECO:0007669"/>
    <property type="project" value="UniProtKB-EC"/>
</dbReference>
<feature type="domain" description="Carbohydrate kinase FGGY N-terminal" evidence="5">
    <location>
        <begin position="6"/>
        <end position="250"/>
    </location>
</feature>
<dbReference type="PROSITE" id="PS00933">
    <property type="entry name" value="FGGY_KINASES_1"/>
    <property type="match status" value="1"/>
</dbReference>
<dbReference type="InterPro" id="IPR018485">
    <property type="entry name" value="FGGY_C"/>
</dbReference>
<evidence type="ECO:0000256" key="4">
    <source>
        <dbReference type="RuleBase" id="RU003733"/>
    </source>
</evidence>
<dbReference type="Proteomes" id="UP001341444">
    <property type="component" value="Unassembled WGS sequence"/>
</dbReference>
<dbReference type="InterPro" id="IPR000577">
    <property type="entry name" value="Carb_kinase_FGGY"/>
</dbReference>